<dbReference type="Proteomes" id="UP000012313">
    <property type="component" value="Unassembled WGS sequence"/>
</dbReference>
<protein>
    <recommendedName>
        <fullName evidence="3">Tetratricopeptide repeat protein</fullName>
    </recommendedName>
</protein>
<sequence>MQILEKEKGNDLWPEITLSSYAEKVSFEGNVSSEVEVSVPEKIFPKKKKSEGPAPRNPEIIRLKSKILEYFSGALNKVHSPFFNLRIDLFGEFRFQSDKTSPFEEEGLSEREKNLLKIFFEELLDRALEEHQADPEVFQVLESFLLHEQKLDEYLELTGVFDPDLPFIVEAKRFLSLMGKIEYSDFLKDKSSSRFQKYGALWKFGGLGLEDRETIYDLVVTGEEPGLLGLAWLLFKHETSGFRTVFPIERRILTVIETFSSEEKESFFKAYSSRHGYLENYFVLRKIRPLEYRKAWLEGEKQKNGRSVLLGSLQENILAGQDESLEKRYAILRQNRLVYTLSPFELLILLNSTESSNVQKEIGGVEERLPDSYLTRRAQSVLHFFKKEYEEFLKSLERCGRFRFAPEMLYLQGSALVEIGRTAEGIGLLESLLMKFPDADYLRLVLERYKKLS</sequence>
<dbReference type="STRING" id="1218598.LEP1GSC060_2145"/>
<gene>
    <name evidence="1" type="ORF">LEP1GSC060_2145</name>
</gene>
<dbReference type="OrthoDB" id="314679at2"/>
<keyword evidence="2" id="KW-1185">Reference proteome</keyword>
<comment type="caution">
    <text evidence="1">The sequence shown here is derived from an EMBL/GenBank/DDBJ whole genome shotgun (WGS) entry which is preliminary data.</text>
</comment>
<name>N1WSG8_9LEPT</name>
<accession>N1WSG8</accession>
<proteinExistence type="predicted"/>
<reference evidence="1" key="1">
    <citation type="submission" date="2013-03" db="EMBL/GenBank/DDBJ databases">
        <authorList>
            <person name="Harkins D.M."/>
            <person name="Durkin A.S."/>
            <person name="Brinkac L.M."/>
            <person name="Haft D.H."/>
            <person name="Selengut J.D."/>
            <person name="Sanka R."/>
            <person name="DePew J."/>
            <person name="Purushe J."/>
            <person name="Hartskeerl R.A."/>
            <person name="Ahmed A."/>
            <person name="van der Linden H."/>
            <person name="Goris M.G.A."/>
            <person name="Vinetz J.M."/>
            <person name="Sutton G.G."/>
            <person name="Nierman W.C."/>
            <person name="Fouts D.E."/>
        </authorList>
    </citation>
    <scope>NUCLEOTIDE SEQUENCE [LARGE SCALE GENOMIC DNA]</scope>
    <source>
        <strain evidence="1">ICFT</strain>
    </source>
</reference>
<evidence type="ECO:0000313" key="1">
    <source>
        <dbReference type="EMBL" id="EMY78788.1"/>
    </source>
</evidence>
<organism evidence="1 2">
    <name type="scientific">Leptospira weilii serovar Ranarum str. ICFT</name>
    <dbReference type="NCBI Taxonomy" id="1218598"/>
    <lineage>
        <taxon>Bacteria</taxon>
        <taxon>Pseudomonadati</taxon>
        <taxon>Spirochaetota</taxon>
        <taxon>Spirochaetia</taxon>
        <taxon>Leptospirales</taxon>
        <taxon>Leptospiraceae</taxon>
        <taxon>Leptospira</taxon>
    </lineage>
</organism>
<evidence type="ECO:0008006" key="3">
    <source>
        <dbReference type="Google" id="ProtNLM"/>
    </source>
</evidence>
<dbReference type="EMBL" id="AOHC02000018">
    <property type="protein sequence ID" value="EMY78788.1"/>
    <property type="molecule type" value="Genomic_DNA"/>
</dbReference>
<evidence type="ECO:0000313" key="2">
    <source>
        <dbReference type="Proteomes" id="UP000012313"/>
    </source>
</evidence>
<dbReference type="RefSeq" id="WP_002997442.1">
    <property type="nucleotide sequence ID" value="NZ_AOHC02000018.1"/>
</dbReference>
<dbReference type="AlphaFoldDB" id="N1WSG8"/>